<evidence type="ECO:0000256" key="2">
    <source>
        <dbReference type="ARBA" id="ARBA00022723"/>
    </source>
</evidence>
<dbReference type="PROSITE" id="PS50249">
    <property type="entry name" value="MPN"/>
    <property type="match status" value="1"/>
</dbReference>
<dbReference type="InterPro" id="IPR000555">
    <property type="entry name" value="JAMM/MPN+_dom"/>
</dbReference>
<evidence type="ECO:0000313" key="8">
    <source>
        <dbReference type="EMBL" id="KOB70036.1"/>
    </source>
</evidence>
<dbReference type="CDD" id="cd08069">
    <property type="entry name" value="MPN_RPN11_CSN5"/>
    <property type="match status" value="1"/>
</dbReference>
<keyword evidence="9" id="KW-1185">Reference proteome</keyword>
<keyword evidence="5 8" id="KW-0647">Proteasome</keyword>
<dbReference type="GO" id="GO:0006508">
    <property type="term" value="P:proteolysis"/>
    <property type="evidence" value="ECO:0007669"/>
    <property type="project" value="UniProtKB-KW"/>
</dbReference>
<dbReference type="STRING" id="104452.A0A0L7L3X5"/>
<dbReference type="EMBL" id="JTDY01003163">
    <property type="protein sequence ID" value="KOB70036.1"/>
    <property type="molecule type" value="Genomic_DNA"/>
</dbReference>
<keyword evidence="1" id="KW-0645">Protease</keyword>
<evidence type="ECO:0000259" key="7">
    <source>
        <dbReference type="PROSITE" id="PS50249"/>
    </source>
</evidence>
<dbReference type="InterPro" id="IPR056263">
    <property type="entry name" value="RPN11_C"/>
</dbReference>
<gene>
    <name evidence="8" type="ORF">OBRU01_16943</name>
</gene>
<keyword evidence="4" id="KW-0862">Zinc</keyword>
<keyword evidence="6" id="KW-0482">Metalloprotease</keyword>
<proteinExistence type="predicted"/>
<dbReference type="Pfam" id="PF01398">
    <property type="entry name" value="JAB"/>
    <property type="match status" value="1"/>
</dbReference>
<name>A0A0L7L3X5_OPEBR</name>
<evidence type="ECO:0000256" key="5">
    <source>
        <dbReference type="ARBA" id="ARBA00022942"/>
    </source>
</evidence>
<reference evidence="8 9" key="1">
    <citation type="journal article" date="2015" name="Genome Biol. Evol.">
        <title>The genome of winter moth (Operophtera brumata) provides a genomic perspective on sexual dimorphism and phenology.</title>
        <authorList>
            <person name="Derks M.F."/>
            <person name="Smit S."/>
            <person name="Salis L."/>
            <person name="Schijlen E."/>
            <person name="Bossers A."/>
            <person name="Mateman C."/>
            <person name="Pijl A.S."/>
            <person name="de Ridder D."/>
            <person name="Groenen M.A."/>
            <person name="Visser M.E."/>
            <person name="Megens H.J."/>
        </authorList>
    </citation>
    <scope>NUCLEOTIDE SEQUENCE [LARGE SCALE GENOMIC DNA]</scope>
    <source>
        <strain evidence="8">WM2013NL</strain>
        <tissue evidence="8">Head and thorax</tissue>
    </source>
</reference>
<evidence type="ECO:0000256" key="3">
    <source>
        <dbReference type="ARBA" id="ARBA00022801"/>
    </source>
</evidence>
<feature type="domain" description="MPN" evidence="7">
    <location>
        <begin position="32"/>
        <end position="145"/>
    </location>
</feature>
<evidence type="ECO:0000313" key="9">
    <source>
        <dbReference type="Proteomes" id="UP000037510"/>
    </source>
</evidence>
<dbReference type="InterPro" id="IPR037518">
    <property type="entry name" value="MPN"/>
</dbReference>
<dbReference type="PANTHER" id="PTHR10410">
    <property type="entry name" value="EUKARYOTIC TRANSLATION INITIATION FACTOR 3 -RELATED"/>
    <property type="match status" value="1"/>
</dbReference>
<dbReference type="InterPro" id="IPR050242">
    <property type="entry name" value="JAMM_MPN+_peptidase_M67A"/>
</dbReference>
<dbReference type="Proteomes" id="UP000037510">
    <property type="component" value="Unassembled WGS sequence"/>
</dbReference>
<dbReference type="AlphaFoldDB" id="A0A0L7L3X5"/>
<organism evidence="8 9">
    <name type="scientific">Operophtera brumata</name>
    <name type="common">Winter moth</name>
    <name type="synonym">Phalaena brumata</name>
    <dbReference type="NCBI Taxonomy" id="104452"/>
    <lineage>
        <taxon>Eukaryota</taxon>
        <taxon>Metazoa</taxon>
        <taxon>Ecdysozoa</taxon>
        <taxon>Arthropoda</taxon>
        <taxon>Hexapoda</taxon>
        <taxon>Insecta</taxon>
        <taxon>Pterygota</taxon>
        <taxon>Neoptera</taxon>
        <taxon>Endopterygota</taxon>
        <taxon>Lepidoptera</taxon>
        <taxon>Glossata</taxon>
        <taxon>Ditrysia</taxon>
        <taxon>Geometroidea</taxon>
        <taxon>Geometridae</taxon>
        <taxon>Larentiinae</taxon>
        <taxon>Operophtera</taxon>
    </lineage>
</organism>
<accession>A0A0L7L3X5</accession>
<evidence type="ECO:0000256" key="4">
    <source>
        <dbReference type="ARBA" id="ARBA00022833"/>
    </source>
</evidence>
<dbReference type="SUPFAM" id="SSF102712">
    <property type="entry name" value="JAB1/MPN domain"/>
    <property type="match status" value="1"/>
</dbReference>
<dbReference type="GO" id="GO:0046872">
    <property type="term" value="F:metal ion binding"/>
    <property type="evidence" value="ECO:0007669"/>
    <property type="project" value="UniProtKB-KW"/>
</dbReference>
<keyword evidence="2" id="KW-0479">Metal-binding</keyword>
<dbReference type="SMART" id="SM00232">
    <property type="entry name" value="JAB_MPN"/>
    <property type="match status" value="1"/>
</dbReference>
<comment type="caution">
    <text evidence="8">The sequence shown here is derived from an EMBL/GenBank/DDBJ whole genome shotgun (WGS) entry which is preliminary data.</text>
</comment>
<evidence type="ECO:0000256" key="1">
    <source>
        <dbReference type="ARBA" id="ARBA00022670"/>
    </source>
</evidence>
<protein>
    <submittedName>
        <fullName evidence="8">26S proteasome non-ATPase regulatory subunit 14</fullName>
    </submittedName>
</protein>
<keyword evidence="3" id="KW-0378">Hydrolase</keyword>
<dbReference type="GO" id="GO:0008237">
    <property type="term" value="F:metallopeptidase activity"/>
    <property type="evidence" value="ECO:0007669"/>
    <property type="project" value="UniProtKB-KW"/>
</dbReference>
<dbReference type="GO" id="GO:0000502">
    <property type="term" value="C:proteasome complex"/>
    <property type="evidence" value="ECO:0007669"/>
    <property type="project" value="UniProtKB-KW"/>
</dbReference>
<sequence>MDRLLRLGGGMAGLSQAPPPTDAPAVDTAEQVYISSLALLKMLKHGRAGVPMEVMGLMLGVSVEAVDPVFQAKMLDMLKQTGRPEMVVGWYHSHPGFGCWLSGVDINTQQSFEALSERAVAVVVDPIQSVKGKVVIDAFRLINPNMMVLGQEPRQTTSNLGHLQKPSVQALIHGLNRHYYSISINYRKNELEQKMLLNLHKKSWMDGLTLADYKDHCTINGTTVTDMLELAKNYNKALEDEEKMTPEQLAIKNVGKQDPKRHLEEKVDVLMSNNIVQNLGAMLDTMVFK</sequence>
<dbReference type="Gene3D" id="3.40.140.10">
    <property type="entry name" value="Cytidine Deaminase, domain 2"/>
    <property type="match status" value="2"/>
</dbReference>
<evidence type="ECO:0000256" key="6">
    <source>
        <dbReference type="ARBA" id="ARBA00023049"/>
    </source>
</evidence>
<dbReference type="Pfam" id="PF23594">
    <property type="entry name" value="RPN11_C"/>
    <property type="match status" value="1"/>
</dbReference>